<feature type="region of interest" description="Disordered" evidence="2">
    <location>
        <begin position="30"/>
        <end position="63"/>
    </location>
</feature>
<dbReference type="GO" id="GO:0016998">
    <property type="term" value="P:cell wall macromolecule catabolic process"/>
    <property type="evidence" value="ECO:0007669"/>
    <property type="project" value="InterPro"/>
</dbReference>
<dbReference type="InterPro" id="IPR035992">
    <property type="entry name" value="Ricin_B-like_lectins"/>
</dbReference>
<reference evidence="5" key="1">
    <citation type="journal article" date="2021" name="PeerJ">
        <title>Extensive microbial diversity within the chicken gut microbiome revealed by metagenomics and culture.</title>
        <authorList>
            <person name="Gilroy R."/>
            <person name="Ravi A."/>
            <person name="Getino M."/>
            <person name="Pursley I."/>
            <person name="Horton D.L."/>
            <person name="Alikhan N.F."/>
            <person name="Baker D."/>
            <person name="Gharbi K."/>
            <person name="Hall N."/>
            <person name="Watson M."/>
            <person name="Adriaenssens E.M."/>
            <person name="Foster-Nyarko E."/>
            <person name="Jarju S."/>
            <person name="Secka A."/>
            <person name="Antonio M."/>
            <person name="Oren A."/>
            <person name="Chaudhuri R.R."/>
            <person name="La Ragione R."/>
            <person name="Hildebrand F."/>
            <person name="Pallen M.J."/>
        </authorList>
    </citation>
    <scope>NUCLEOTIDE SEQUENCE</scope>
    <source>
        <strain evidence="5">ChiHjej13B12-9602</strain>
    </source>
</reference>
<evidence type="ECO:0000256" key="1">
    <source>
        <dbReference type="ARBA" id="ARBA00010646"/>
    </source>
</evidence>
<dbReference type="SUPFAM" id="SSF69360">
    <property type="entry name" value="Cell wall binding repeat"/>
    <property type="match status" value="1"/>
</dbReference>
<comment type="similarity">
    <text evidence="1">Belongs to the glycosyl hydrolase 25 family.</text>
</comment>
<proteinExistence type="inferred from homology"/>
<dbReference type="AlphaFoldDB" id="A0A921IU70"/>
<feature type="compositionally biased region" description="Low complexity" evidence="2">
    <location>
        <begin position="40"/>
        <end position="54"/>
    </location>
</feature>
<dbReference type="RefSeq" id="WP_273190569.1">
    <property type="nucleotide sequence ID" value="NZ_DYUZ01000029.1"/>
</dbReference>
<dbReference type="PANTHER" id="PTHR34135">
    <property type="entry name" value="LYSOZYME"/>
    <property type="match status" value="1"/>
</dbReference>
<feature type="chain" id="PRO_5037846970" evidence="3">
    <location>
        <begin position="28"/>
        <end position="680"/>
    </location>
</feature>
<dbReference type="PROSITE" id="PS51904">
    <property type="entry name" value="GLYCOSYL_HYDROL_F25_2"/>
    <property type="match status" value="1"/>
</dbReference>
<dbReference type="Gene3D" id="2.10.270.10">
    <property type="entry name" value="Cholin Binding"/>
    <property type="match status" value="2"/>
</dbReference>
<dbReference type="GO" id="GO:0016052">
    <property type="term" value="P:carbohydrate catabolic process"/>
    <property type="evidence" value="ECO:0007669"/>
    <property type="project" value="TreeGrafter"/>
</dbReference>
<dbReference type="Pfam" id="PF01183">
    <property type="entry name" value="Glyco_hydro_25"/>
    <property type="match status" value="1"/>
</dbReference>
<sequence length="680" mass="76250">MTHLGFRHLVAYVLLAATLLTPTVAFAEREAAETDNPELDNSAAPADSSTDSATPPDPQHMWNMREDSEDAIMPMSSSPYWEDIPGGRAFYDGDGNLFVSPAMFVVDVSSWQGEIDWDAFKAQNPNAGAILRLGYGEDTVDKWFARNIAEVKRLDIPYGVYLYSYAYDDTFASNEAHLTGETLANYDADPELGIFYDLEAWEWTGHQHPTTPAAYESIVRHYVSTLTGYGWNEDQIHVYSYTSYLKNQLNSSYIHSKTTWVAQYGPRLTFDITADGQIGWQYSSTGSVSGIAGDVDMNAFSALDRSDVTLDSLGTQVSDLPEGDYLLLSGYSGMDGQPNAVIDIGWSSLKNGEAASLYRLGGTSNQIFHVSPNGDGSYNISAKHSGKSLDVSGPSSANGTPIVQWDYHGGTNQRWTIWRDSTGYCYIASVYASSQNKVMTVSGETAADSSPIQLWSVSGSNSQRFRFVPLSEYEPSLNGWITRNGTRYWYESGIRVEGREMYDAAAGGWRWLQVGGEIAYDQDVYIPPTDKWVRLDEEGLMVKGEDYRYGAWYYFDPITGAMAKGVRYVEAGGGKWVYYDVITGKMAHGEAYLSYDSDHTGWYYFDEWTGEMYHGDRYLESSGGKWVRYDHYTGIMVKGLQYWDGSWYYFDPTTGKMAHGNTWVPEWNSWHHFDEWTGRG</sequence>
<feature type="domain" description="Ricin B lectin" evidence="4">
    <location>
        <begin position="323"/>
        <end position="468"/>
    </location>
</feature>
<protein>
    <submittedName>
        <fullName evidence="5">RICIN domain-containing protein</fullName>
    </submittedName>
</protein>
<dbReference type="SUPFAM" id="SSF51445">
    <property type="entry name" value="(Trans)glycosidases"/>
    <property type="match status" value="1"/>
</dbReference>
<dbReference type="GO" id="GO:0003796">
    <property type="term" value="F:lysozyme activity"/>
    <property type="evidence" value="ECO:0007669"/>
    <property type="project" value="InterPro"/>
</dbReference>
<dbReference type="SUPFAM" id="SSF50370">
    <property type="entry name" value="Ricin B-like lectins"/>
    <property type="match status" value="1"/>
</dbReference>
<organism evidence="5 6">
    <name type="scientific">Enorma phocaeensis</name>
    <dbReference type="NCBI Taxonomy" id="1871019"/>
    <lineage>
        <taxon>Bacteria</taxon>
        <taxon>Bacillati</taxon>
        <taxon>Actinomycetota</taxon>
        <taxon>Coriobacteriia</taxon>
        <taxon>Coriobacteriales</taxon>
        <taxon>Coriobacteriaceae</taxon>
        <taxon>Enorma</taxon>
    </lineage>
</organism>
<dbReference type="Gene3D" id="3.20.20.80">
    <property type="entry name" value="Glycosidases"/>
    <property type="match status" value="1"/>
</dbReference>
<dbReference type="Proteomes" id="UP000753256">
    <property type="component" value="Unassembled WGS sequence"/>
</dbReference>
<dbReference type="Gene3D" id="2.80.10.50">
    <property type="match status" value="2"/>
</dbReference>
<evidence type="ECO:0000259" key="4">
    <source>
        <dbReference type="SMART" id="SM00458"/>
    </source>
</evidence>
<dbReference type="InterPro" id="IPR002053">
    <property type="entry name" value="Glyco_hydro_25"/>
</dbReference>
<feature type="signal peptide" evidence="3">
    <location>
        <begin position="1"/>
        <end position="27"/>
    </location>
</feature>
<dbReference type="PROSITE" id="PS50231">
    <property type="entry name" value="RICIN_B_LECTIN"/>
    <property type="match status" value="1"/>
</dbReference>
<accession>A0A921IU70</accession>
<dbReference type="GO" id="GO:0009253">
    <property type="term" value="P:peptidoglycan catabolic process"/>
    <property type="evidence" value="ECO:0007669"/>
    <property type="project" value="InterPro"/>
</dbReference>
<dbReference type="PANTHER" id="PTHR34135:SF2">
    <property type="entry name" value="LYSOZYME"/>
    <property type="match status" value="1"/>
</dbReference>
<evidence type="ECO:0000256" key="2">
    <source>
        <dbReference type="SAM" id="MobiDB-lite"/>
    </source>
</evidence>
<evidence type="ECO:0000313" key="5">
    <source>
        <dbReference type="EMBL" id="HJG37671.1"/>
    </source>
</evidence>
<comment type="caution">
    <text evidence="5">The sequence shown here is derived from an EMBL/GenBank/DDBJ whole genome shotgun (WGS) entry which is preliminary data.</text>
</comment>
<evidence type="ECO:0000313" key="6">
    <source>
        <dbReference type="Proteomes" id="UP000753256"/>
    </source>
</evidence>
<name>A0A921IU70_9ACTN</name>
<reference evidence="5" key="2">
    <citation type="submission" date="2021-09" db="EMBL/GenBank/DDBJ databases">
        <authorList>
            <person name="Gilroy R."/>
        </authorList>
    </citation>
    <scope>NUCLEOTIDE SEQUENCE</scope>
    <source>
        <strain evidence="5">ChiHjej13B12-9602</strain>
    </source>
</reference>
<dbReference type="SMART" id="SM00458">
    <property type="entry name" value="RICIN"/>
    <property type="match status" value="1"/>
</dbReference>
<dbReference type="CDD" id="cd00161">
    <property type="entry name" value="beta-trefoil_Ricin-like"/>
    <property type="match status" value="1"/>
</dbReference>
<dbReference type="EMBL" id="DYUZ01000029">
    <property type="protein sequence ID" value="HJG37671.1"/>
    <property type="molecule type" value="Genomic_DNA"/>
</dbReference>
<dbReference type="InterPro" id="IPR017853">
    <property type="entry name" value="GH"/>
</dbReference>
<dbReference type="InterPro" id="IPR000772">
    <property type="entry name" value="Ricin_B_lectin"/>
</dbReference>
<dbReference type="Pfam" id="PF14200">
    <property type="entry name" value="RicinB_lectin_2"/>
    <property type="match status" value="2"/>
</dbReference>
<keyword evidence="3" id="KW-0732">Signal</keyword>
<evidence type="ECO:0000256" key="3">
    <source>
        <dbReference type="SAM" id="SignalP"/>
    </source>
</evidence>
<gene>
    <name evidence="5" type="ORF">K8V70_07425</name>
</gene>